<evidence type="ECO:0000313" key="1">
    <source>
        <dbReference type="EMBL" id="OEE38327.1"/>
    </source>
</evidence>
<dbReference type="EMBL" id="AJYQ02000002">
    <property type="protein sequence ID" value="OEE38327.1"/>
    <property type="molecule type" value="Genomic_DNA"/>
</dbReference>
<name>A0A1E5BKC6_9VIBR</name>
<dbReference type="AlphaFoldDB" id="A0A1E5BKC6"/>
<sequence length="280" mass="32066">MTSNIEEVSVNSVHITQQMKEKCTKVVWVVGAESLTSSSFDWFEEKATATNHFLLLQKEITIECTQLHLFPYEVESSLTKEAITNEIDGFYYENSRTHLFNANDLVTGYPFTIDAWMQIVIQNDLDVAVDNDDDDLPQWACQFGRKYFDKLPPELVKAISSTIEDTSWRQNDLPSITLAESEINGKTYSFRAWVGYDEEDVDKEILVFSLGLEINHEYESCYTQTIEGMFTDIDPMCRLDSELFGENVENIISLIQQSHEGMPENVLNYIKTVVIDTNAS</sequence>
<organism evidence="1 2">
    <name type="scientific">Vibrio genomosp. F10 str. ZF-129</name>
    <dbReference type="NCBI Taxonomy" id="1187848"/>
    <lineage>
        <taxon>Bacteria</taxon>
        <taxon>Pseudomonadati</taxon>
        <taxon>Pseudomonadota</taxon>
        <taxon>Gammaproteobacteria</taxon>
        <taxon>Vibrionales</taxon>
        <taxon>Vibrionaceae</taxon>
        <taxon>Vibrio</taxon>
    </lineage>
</organism>
<reference evidence="1 2" key="1">
    <citation type="journal article" date="2012" name="Science">
        <title>Ecological populations of bacteria act as socially cohesive units of antibiotic production and resistance.</title>
        <authorList>
            <person name="Cordero O.X."/>
            <person name="Wildschutte H."/>
            <person name="Kirkup B."/>
            <person name="Proehl S."/>
            <person name="Ngo L."/>
            <person name="Hussain F."/>
            <person name="Le Roux F."/>
            <person name="Mincer T."/>
            <person name="Polz M.F."/>
        </authorList>
    </citation>
    <scope>NUCLEOTIDE SEQUENCE [LARGE SCALE GENOMIC DNA]</scope>
    <source>
        <strain evidence="1 2">ZF-129</strain>
    </source>
</reference>
<dbReference type="RefSeq" id="WP_017041327.1">
    <property type="nucleotide sequence ID" value="NZ_AJYQ02000002.1"/>
</dbReference>
<proteinExistence type="predicted"/>
<accession>A0A1E5BKC6</accession>
<dbReference type="Proteomes" id="UP000094741">
    <property type="component" value="Unassembled WGS sequence"/>
</dbReference>
<evidence type="ECO:0000313" key="2">
    <source>
        <dbReference type="Proteomes" id="UP000094741"/>
    </source>
</evidence>
<comment type="caution">
    <text evidence="1">The sequence shown here is derived from an EMBL/GenBank/DDBJ whole genome shotgun (WGS) entry which is preliminary data.</text>
</comment>
<gene>
    <name evidence="1" type="ORF">A1QO_02810</name>
</gene>
<protein>
    <submittedName>
        <fullName evidence="1">Uncharacterized protein</fullName>
    </submittedName>
</protein>